<dbReference type="EMBL" id="CP054705">
    <property type="protein sequence ID" value="QQK75632.1"/>
    <property type="molecule type" value="Genomic_DNA"/>
</dbReference>
<dbReference type="KEGG" id="scia:HUG15_08685"/>
<feature type="transmembrane region" description="Helical" evidence="1">
    <location>
        <begin position="379"/>
        <end position="397"/>
    </location>
</feature>
<protein>
    <submittedName>
        <fullName evidence="2">ABC transporter permease</fullName>
    </submittedName>
</protein>
<dbReference type="RefSeq" id="WP_200128268.1">
    <property type="nucleotide sequence ID" value="NZ_CP054705.1"/>
</dbReference>
<feature type="transmembrane region" description="Helical" evidence="1">
    <location>
        <begin position="51"/>
        <end position="70"/>
    </location>
</feature>
<feature type="transmembrane region" description="Helical" evidence="1">
    <location>
        <begin position="21"/>
        <end position="45"/>
    </location>
</feature>
<organism evidence="2 3">
    <name type="scientific">Salicibibacter cibarius</name>
    <dbReference type="NCBI Taxonomy" id="2743000"/>
    <lineage>
        <taxon>Bacteria</taxon>
        <taxon>Bacillati</taxon>
        <taxon>Bacillota</taxon>
        <taxon>Bacilli</taxon>
        <taxon>Bacillales</taxon>
        <taxon>Bacillaceae</taxon>
        <taxon>Salicibibacter</taxon>
    </lineage>
</organism>
<dbReference type="InterPro" id="IPR010288">
    <property type="entry name" value="EcsB_ABC"/>
</dbReference>
<dbReference type="PIRSF" id="PIRSF037259">
    <property type="entry name" value="EcsB_ABC"/>
    <property type="match status" value="1"/>
</dbReference>
<dbReference type="Proteomes" id="UP000595823">
    <property type="component" value="Chromosome"/>
</dbReference>
<keyword evidence="3" id="KW-1185">Reference proteome</keyword>
<dbReference type="AlphaFoldDB" id="A0A7T7CB67"/>
<keyword evidence="1" id="KW-0472">Membrane</keyword>
<gene>
    <name evidence="2" type="ORF">HUG15_08685</name>
</gene>
<feature type="transmembrane region" description="Helical" evidence="1">
    <location>
        <begin position="283"/>
        <end position="301"/>
    </location>
</feature>
<feature type="transmembrane region" description="Helical" evidence="1">
    <location>
        <begin position="307"/>
        <end position="329"/>
    </location>
</feature>
<feature type="transmembrane region" description="Helical" evidence="1">
    <location>
        <begin position="169"/>
        <end position="184"/>
    </location>
</feature>
<evidence type="ECO:0000313" key="3">
    <source>
        <dbReference type="Proteomes" id="UP000595823"/>
    </source>
</evidence>
<keyword evidence="1" id="KW-0812">Transmembrane</keyword>
<dbReference type="Pfam" id="PF05975">
    <property type="entry name" value="EcsB"/>
    <property type="match status" value="1"/>
</dbReference>
<accession>A0A7T7CB67</accession>
<evidence type="ECO:0000256" key="1">
    <source>
        <dbReference type="SAM" id="Phobius"/>
    </source>
</evidence>
<keyword evidence="1" id="KW-1133">Transmembrane helix</keyword>
<proteinExistence type="predicted"/>
<dbReference type="GO" id="GO:0016020">
    <property type="term" value="C:membrane"/>
    <property type="evidence" value="ECO:0007669"/>
    <property type="project" value="InterPro"/>
</dbReference>
<reference evidence="2 3" key="1">
    <citation type="submission" date="2020-06" db="EMBL/GenBank/DDBJ databases">
        <title>Genomic analysis of Salicibibacter sp. NKC5-3.</title>
        <authorList>
            <person name="Oh Y.J."/>
        </authorList>
    </citation>
    <scope>NUCLEOTIDE SEQUENCE [LARGE SCALE GENOMIC DNA]</scope>
    <source>
        <strain evidence="2 3">NKC5-3</strain>
    </source>
</reference>
<evidence type="ECO:0000313" key="2">
    <source>
        <dbReference type="EMBL" id="QQK75632.1"/>
    </source>
</evidence>
<feature type="transmembrane region" description="Helical" evidence="1">
    <location>
        <begin position="103"/>
        <end position="125"/>
    </location>
</feature>
<feature type="transmembrane region" description="Helical" evidence="1">
    <location>
        <begin position="131"/>
        <end position="148"/>
    </location>
</feature>
<sequence>MNPGDLWRERALGFWNVAIRYIRLMATGGLMVAIYGTLLIIGVYYQSFLDWLPADFPVLQILTVLFAFLLTRSPVRTFLKEGDLVFLLPFEAHLGPYIRRSLVYSWMLQSTVIFFLLFLLAPLYIERLPGDTMAFAVIMGALILAKLWNVLAEWGELRQQFSISHWRHRWLRFAVNLVLVFFLLQTDWGFALAIAVIMMVVLGMYYRQMYDKQFLKWETLLQQENQRLNAFYRFANSFTDVRHVKSPVHRRRWLANQFDRVTHRKANTYIYLYGKTFARSGDYFGVFIRLSLVGGLLIYASPEAWDWLVVVIVGLFIYMTGAQMVPMYFHHDILLWPSIYPVADHMRKRALKTLLRGLLFVQTFWFTVIAALTPLSMTIAALTLLAGVAVSLYFTEFKLNKSIDEK</sequence>
<name>A0A7T7CB67_9BACI</name>